<feature type="region of interest" description="Disordered" evidence="1">
    <location>
        <begin position="64"/>
        <end position="96"/>
    </location>
</feature>
<organism evidence="2 3">
    <name type="scientific">Serratia marcescens</name>
    <dbReference type="NCBI Taxonomy" id="615"/>
    <lineage>
        <taxon>Bacteria</taxon>
        <taxon>Pseudomonadati</taxon>
        <taxon>Pseudomonadota</taxon>
        <taxon>Gammaproteobacteria</taxon>
        <taxon>Enterobacterales</taxon>
        <taxon>Yersiniaceae</taxon>
        <taxon>Serratia</taxon>
    </lineage>
</organism>
<evidence type="ECO:0000313" key="3">
    <source>
        <dbReference type="Proteomes" id="UP000237365"/>
    </source>
</evidence>
<feature type="compositionally biased region" description="Basic and acidic residues" evidence="1">
    <location>
        <begin position="85"/>
        <end position="96"/>
    </location>
</feature>
<evidence type="ECO:0008006" key="4">
    <source>
        <dbReference type="Google" id="ProtNLM"/>
    </source>
</evidence>
<evidence type="ECO:0000313" key="2">
    <source>
        <dbReference type="EMBL" id="MEX3187548.1"/>
    </source>
</evidence>
<reference evidence="2 3" key="1">
    <citation type="submission" date="2024-07" db="EMBL/GenBank/DDBJ databases">
        <title>Making a pathogen? Evaluating the impact of protist predation on the evolution of virulence in Serratia marcescens.</title>
        <authorList>
            <person name="Hopkins H."/>
            <person name="Lopezguerra C."/>
            <person name="Lau M.-J."/>
        </authorList>
    </citation>
    <scope>NUCLEOTIDE SEQUENCE [LARGE SCALE GENOMIC DNA]</scope>
    <source>
        <strain evidence="2 3">KZ19</strain>
    </source>
</reference>
<proteinExistence type="predicted"/>
<sequence length="127" mass="14090">MNTSFSFRTMAIGLLLVALIVTGRLASYFHSNAVKAGEQVKQQEKTLVQQQSLITALRKNAARNSSLMAEQQQREQQLRQQGETYQRKYREATKNDECSRRFAPSAVISLLRGTDTTAAGAARAVSP</sequence>
<reference evidence="2 3" key="2">
    <citation type="submission" date="2024-07" db="EMBL/GenBank/DDBJ databases">
        <authorList>
            <person name="Raymann K."/>
        </authorList>
    </citation>
    <scope>NUCLEOTIDE SEQUENCE [LARGE SCALE GENOMIC DNA]</scope>
    <source>
        <strain evidence="2 3">KZ19</strain>
    </source>
</reference>
<protein>
    <recommendedName>
        <fullName evidence="4">DUF2570 domain-containing protein</fullName>
    </recommendedName>
</protein>
<dbReference type="RefSeq" id="WP_181006763.1">
    <property type="nucleotide sequence ID" value="NZ_CP033623.1"/>
</dbReference>
<gene>
    <name evidence="2" type="ORF">C3R40_013035</name>
</gene>
<evidence type="ECO:0000256" key="1">
    <source>
        <dbReference type="SAM" id="MobiDB-lite"/>
    </source>
</evidence>
<name>A0AB35Z2L3_SERMA</name>
<dbReference type="AlphaFoldDB" id="A0AB35Z2L3"/>
<comment type="caution">
    <text evidence="2">The sequence shown here is derived from an EMBL/GenBank/DDBJ whole genome shotgun (WGS) entry which is preliminary data.</text>
</comment>
<accession>A0AB35Z2L3</accession>
<dbReference type="EMBL" id="PQGI02000001">
    <property type="protein sequence ID" value="MEX3187548.1"/>
    <property type="molecule type" value="Genomic_DNA"/>
</dbReference>
<dbReference type="Proteomes" id="UP000237365">
    <property type="component" value="Unassembled WGS sequence"/>
</dbReference>